<evidence type="ECO:0000256" key="2">
    <source>
        <dbReference type="ARBA" id="ARBA00022737"/>
    </source>
</evidence>
<dbReference type="InterPro" id="IPR001611">
    <property type="entry name" value="Leu-rich_rpt"/>
</dbReference>
<keyword evidence="1" id="KW-0433">Leucine-rich repeat</keyword>
<dbReference type="InterPro" id="IPR052592">
    <property type="entry name" value="LRR-RLK"/>
</dbReference>
<dbReference type="Gene3D" id="3.80.10.10">
    <property type="entry name" value="Ribonuclease Inhibitor"/>
    <property type="match status" value="3"/>
</dbReference>
<dbReference type="PANTHER" id="PTHR48054">
    <property type="entry name" value="RECEPTOR KINASE-LIKE PROTEIN XA21"/>
    <property type="match status" value="1"/>
</dbReference>
<dbReference type="InterPro" id="IPR032675">
    <property type="entry name" value="LRR_dom_sf"/>
</dbReference>
<dbReference type="RefSeq" id="WP_274269409.1">
    <property type="nucleotide sequence ID" value="NZ_CP117880.1"/>
</dbReference>
<reference evidence="4 5" key="1">
    <citation type="submission" date="2023-02" db="EMBL/GenBank/DDBJ databases">
        <title>Genome sequence of Sphingobacterium sp. KACC 22765.</title>
        <authorList>
            <person name="Kim S."/>
            <person name="Heo J."/>
            <person name="Kwon S.-W."/>
        </authorList>
    </citation>
    <scope>NUCLEOTIDE SEQUENCE [LARGE SCALE GENOMIC DNA]</scope>
    <source>
        <strain evidence="4 5">KACC 22765</strain>
    </source>
</reference>
<dbReference type="SUPFAM" id="SSF48452">
    <property type="entry name" value="TPR-like"/>
    <property type="match status" value="1"/>
</dbReference>
<dbReference type="Gene3D" id="1.25.40.10">
    <property type="entry name" value="Tetratricopeptide repeat domain"/>
    <property type="match status" value="1"/>
</dbReference>
<sequence>MIFCKKRCLRYVAFSLLFVCCYAVNGQHLIHYQKAMDNSWADIRNIKNHHPANDIAKVKMSMLDIPHIAEVKDSLARAEYLKLSFDTQKELDTLCALLPLFSNLKAISLEGFSYFLDPANTLDTLTLPDNFYKLQHLTAIQFDRKSKINVKNEIARLSTLPNLRYFILSASDSYDLPENIQELKNLEGIAFTYGENLAGIKLPPALLEIKIMASNGQPDLNNALKMIADPAKLKYLHIAYFDLDDAFQTVIRFPALQQLHLDGNNIQDLGAVLANFKHSKDLQHLEVVNGSIATMRDIYTFRNLQSLKISNNRDSLLIPESISKLTKLTDLDLSSNNMKTLPNGLYKLRNMQRLSLAYNKLKSLSEDLGLLSRLDRLDLQQNRLVALPKSINKMQRLRSLYLSANPLVQLPEMTNLTKLATLHAAECNLKSLPVTIGAMQNLHDLHLEDNYIEKLPESITQLTNLKTLLLGRNLLNDLPPDIDLLSQLEQLSIHSNGIRALPASIGQVSKLRLLNISHNALMGLPETLGSLSNLRSLAAQNDEPINEAVYEHFQPAHRKERPQPRRMNAVQRLNSFPKNLQAWQHIESIDLTGNDFASFDILQSLFTIPNDGFSVHLKNAHIKSLPAVGWRHFLGKKLDLLGNAISELPAEMPEAPYLSALDLRRNNLPKLPKNQNSYAGKRSDLLLYFEQVNLLKEADLPQDGAMVAALVEKSNQYAVHDKDYVSSFELYQKALRIDSSLVLKLYRIRNLAELHYHTQHYKQAVDLFTQAIQQDTVGMRILNFIVPDYVYRAKSHLALKDSSSAIQDYVMLATRFDASYWPQAAMLYEQTAQPEKAKLAYQKAIKHYQNRIDAPQITKDEKELLMLCLLELYIVSNRFDVAAQYANTMENDLTKTDLVPIFAYLKAINDLASGKQTNFSMADVTSTVSKRWGYDLVLDWLSYTKLPDNQTARIKDITSSMISKRLK</sequence>
<dbReference type="InterPro" id="IPR011990">
    <property type="entry name" value="TPR-like_helical_dom_sf"/>
</dbReference>
<feature type="chain" id="PRO_5046015818" description="Leucine-rich repeat domain-containing protein" evidence="3">
    <location>
        <begin position="24"/>
        <end position="967"/>
    </location>
</feature>
<dbReference type="SMART" id="SM00364">
    <property type="entry name" value="LRR_BAC"/>
    <property type="match status" value="8"/>
</dbReference>
<keyword evidence="3" id="KW-0732">Signal</keyword>
<dbReference type="Proteomes" id="UP001221558">
    <property type="component" value="Chromosome"/>
</dbReference>
<keyword evidence="5" id="KW-1185">Reference proteome</keyword>
<accession>A0ABY7WQU7</accession>
<name>A0ABY7WQU7_9SPHI</name>
<dbReference type="EMBL" id="CP117880">
    <property type="protein sequence ID" value="WDF70705.1"/>
    <property type="molecule type" value="Genomic_DNA"/>
</dbReference>
<dbReference type="PROSITE" id="PS51450">
    <property type="entry name" value="LRR"/>
    <property type="match status" value="4"/>
</dbReference>
<evidence type="ECO:0000313" key="4">
    <source>
        <dbReference type="EMBL" id="WDF70705.1"/>
    </source>
</evidence>
<evidence type="ECO:0000313" key="5">
    <source>
        <dbReference type="Proteomes" id="UP001221558"/>
    </source>
</evidence>
<dbReference type="InterPro" id="IPR003591">
    <property type="entry name" value="Leu-rich_rpt_typical-subtyp"/>
</dbReference>
<proteinExistence type="predicted"/>
<feature type="signal peptide" evidence="3">
    <location>
        <begin position="1"/>
        <end position="23"/>
    </location>
</feature>
<dbReference type="SUPFAM" id="SSF52058">
    <property type="entry name" value="L domain-like"/>
    <property type="match status" value="3"/>
</dbReference>
<evidence type="ECO:0000256" key="3">
    <source>
        <dbReference type="SAM" id="SignalP"/>
    </source>
</evidence>
<evidence type="ECO:0008006" key="6">
    <source>
        <dbReference type="Google" id="ProtNLM"/>
    </source>
</evidence>
<protein>
    <recommendedName>
        <fullName evidence="6">Leucine-rich repeat domain-containing protein</fullName>
    </recommendedName>
</protein>
<evidence type="ECO:0000256" key="1">
    <source>
        <dbReference type="ARBA" id="ARBA00022614"/>
    </source>
</evidence>
<dbReference type="PANTHER" id="PTHR48054:SF30">
    <property type="entry name" value="LEUCINE-RICH REPEAT PROTEIN KINASE FAMILY PROTEIN"/>
    <property type="match status" value="1"/>
</dbReference>
<keyword evidence="2" id="KW-0677">Repeat</keyword>
<gene>
    <name evidence="4" type="ORF">PQ465_10095</name>
</gene>
<dbReference type="SMART" id="SM00369">
    <property type="entry name" value="LRR_TYP"/>
    <property type="match status" value="9"/>
</dbReference>
<dbReference type="Pfam" id="PF13855">
    <property type="entry name" value="LRR_8"/>
    <property type="match status" value="1"/>
</dbReference>
<organism evidence="4 5">
    <name type="scientific">Sphingobacterium oryzagri</name>
    <dbReference type="NCBI Taxonomy" id="3025669"/>
    <lineage>
        <taxon>Bacteria</taxon>
        <taxon>Pseudomonadati</taxon>
        <taxon>Bacteroidota</taxon>
        <taxon>Sphingobacteriia</taxon>
        <taxon>Sphingobacteriales</taxon>
        <taxon>Sphingobacteriaceae</taxon>
        <taxon>Sphingobacterium</taxon>
    </lineage>
</organism>